<feature type="binding site" evidence="5">
    <location>
        <position position="155"/>
    </location>
    <ligand>
        <name>Zn(2+)</name>
        <dbReference type="ChEBI" id="CHEBI:29105"/>
        <note>structural</note>
    </ligand>
</feature>
<gene>
    <name evidence="8" type="primary">adk_1</name>
    <name evidence="5" type="synonym">adk</name>
    <name evidence="8" type="ORF">C834K_0563</name>
</gene>
<feature type="binding site" evidence="5">
    <location>
        <position position="136"/>
    </location>
    <ligand>
        <name>Zn(2+)</name>
        <dbReference type="ChEBI" id="CHEBI:29105"/>
        <note>structural</note>
    </ligand>
</feature>
<comment type="similarity">
    <text evidence="5 6">Belongs to the adenylate kinase family.</text>
</comment>
<keyword evidence="5" id="KW-0862">Zinc</keyword>
<evidence type="ECO:0000313" key="9">
    <source>
        <dbReference type="Proteomes" id="UP000258476"/>
    </source>
</evidence>
<feature type="binding site" evidence="5">
    <location>
        <begin position="17"/>
        <end position="22"/>
    </location>
    <ligand>
        <name>ATP</name>
        <dbReference type="ChEBI" id="CHEBI:30616"/>
    </ligand>
</feature>
<feature type="binding site" evidence="5">
    <location>
        <begin position="92"/>
        <end position="95"/>
    </location>
    <ligand>
        <name>AMP</name>
        <dbReference type="ChEBI" id="CHEBI:456215"/>
    </ligand>
</feature>
<dbReference type="PANTHER" id="PTHR23359">
    <property type="entry name" value="NUCLEOTIDE KINASE"/>
    <property type="match status" value="1"/>
</dbReference>
<dbReference type="Proteomes" id="UP000258476">
    <property type="component" value="Chromosome"/>
</dbReference>
<evidence type="ECO:0000256" key="6">
    <source>
        <dbReference type="RuleBase" id="RU003330"/>
    </source>
</evidence>
<feature type="binding site" evidence="5">
    <location>
        <position position="139"/>
    </location>
    <ligand>
        <name>Zn(2+)</name>
        <dbReference type="ChEBI" id="CHEBI:29105"/>
        <note>structural</note>
    </ligand>
</feature>
<dbReference type="NCBIfam" id="NF001381">
    <property type="entry name" value="PRK00279.1-3"/>
    <property type="match status" value="1"/>
</dbReference>
<dbReference type="PROSITE" id="PS00113">
    <property type="entry name" value="ADENYLATE_KINASE"/>
    <property type="match status" value="1"/>
</dbReference>
<sequence length="216" mass="24245">MAVMLKNIFYIIMGPPGSGKGTQSQRLANQLGLPHISSGDLFRSAIKSATPLGIKAAEYIDKGLLVPNDLVCEIVEETLIKPECQCGCIIDGFPRTLDQAVFLNDFLVKSNADYLVLQLDVSDEEIIRRIHSRFICPSCNYVYNQSQGFNECPTCRIKLIRRSDDNLEVIHKRLESYEKSTAPLINYYEDLGKLKRIPSEVSPDEVFQSILSSIKV</sequence>
<feature type="binding site" evidence="5">
    <location>
        <position position="43"/>
    </location>
    <ligand>
        <name>AMP</name>
        <dbReference type="ChEBI" id="CHEBI:456215"/>
    </ligand>
</feature>
<keyword evidence="1 5" id="KW-0808">Transferase</keyword>
<dbReference type="AlphaFoldDB" id="A0A3B0Q7Z7"/>
<evidence type="ECO:0000256" key="7">
    <source>
        <dbReference type="RuleBase" id="RU003331"/>
    </source>
</evidence>
<keyword evidence="5 7" id="KW-0067">ATP-binding</keyword>
<evidence type="ECO:0000256" key="4">
    <source>
        <dbReference type="ARBA" id="ARBA00022777"/>
    </source>
</evidence>
<organism evidence="8 9">
    <name type="scientific">Chlamydia poikilotherma</name>
    <dbReference type="NCBI Taxonomy" id="1967783"/>
    <lineage>
        <taxon>Bacteria</taxon>
        <taxon>Pseudomonadati</taxon>
        <taxon>Chlamydiota</taxon>
        <taxon>Chlamydiia</taxon>
        <taxon>Chlamydiales</taxon>
        <taxon>Chlamydiaceae</taxon>
        <taxon>Chlamydia/Chlamydophila group</taxon>
        <taxon>Chlamydia</taxon>
    </lineage>
</organism>
<dbReference type="GO" id="GO:0044209">
    <property type="term" value="P:AMP salvage"/>
    <property type="evidence" value="ECO:0007669"/>
    <property type="project" value="UniProtKB-UniRule"/>
</dbReference>
<dbReference type="KEGG" id="chla:C834K_0563"/>
<comment type="pathway">
    <text evidence="5">Purine metabolism; AMP biosynthesis via salvage pathway; AMP from ADP: step 1/1.</text>
</comment>
<comment type="caution">
    <text evidence="5">Lacks conserved residue(s) required for the propagation of feature annotation.</text>
</comment>
<dbReference type="NCBIfam" id="NF001385">
    <property type="entry name" value="PRK00279.2-3"/>
    <property type="match status" value="1"/>
</dbReference>
<proteinExistence type="inferred from homology"/>
<feature type="binding site" evidence="5">
    <location>
        <position position="38"/>
    </location>
    <ligand>
        <name>AMP</name>
        <dbReference type="ChEBI" id="CHEBI:456215"/>
    </ligand>
</feature>
<reference evidence="9" key="1">
    <citation type="submission" date="2017-11" db="EMBL/GenBank/DDBJ databases">
        <authorList>
            <person name="Seth-Smith MB H."/>
        </authorList>
    </citation>
    <scope>NUCLEOTIDE SEQUENCE [LARGE SCALE GENOMIC DNA]</scope>
</reference>
<evidence type="ECO:0000256" key="3">
    <source>
        <dbReference type="ARBA" id="ARBA00022741"/>
    </source>
</evidence>
<evidence type="ECO:0000313" key="8">
    <source>
        <dbReference type="EMBL" id="SYX09017.1"/>
    </source>
</evidence>
<feature type="binding site" evidence="5">
    <location>
        <position position="201"/>
    </location>
    <ligand>
        <name>ATP</name>
        <dbReference type="ChEBI" id="CHEBI:30616"/>
    </ligand>
</feature>
<dbReference type="GO" id="GO:0005524">
    <property type="term" value="F:ATP binding"/>
    <property type="evidence" value="ECO:0007669"/>
    <property type="project" value="UniProtKB-UniRule"/>
</dbReference>
<protein>
    <recommendedName>
        <fullName evidence="5 7">Adenylate kinase</fullName>
        <shortName evidence="5">AK</shortName>
        <ecNumber evidence="5 7">2.7.4.3</ecNumber>
    </recommendedName>
    <alternativeName>
        <fullName evidence="5">ATP-AMP transphosphorylase</fullName>
    </alternativeName>
    <alternativeName>
        <fullName evidence="5">ATP:AMP phosphotransferase</fullName>
    </alternativeName>
    <alternativeName>
        <fullName evidence="5">Adenylate monophosphate kinase</fullName>
    </alternativeName>
</protein>
<keyword evidence="4 5" id="KW-0418">Kinase</keyword>
<keyword evidence="3 5" id="KW-0547">Nucleotide-binding</keyword>
<dbReference type="CDD" id="cd01428">
    <property type="entry name" value="ADK"/>
    <property type="match status" value="1"/>
</dbReference>
<evidence type="ECO:0000256" key="2">
    <source>
        <dbReference type="ARBA" id="ARBA00022727"/>
    </source>
</evidence>
<feature type="binding site" evidence="5">
    <location>
        <position position="133"/>
    </location>
    <ligand>
        <name>ATP</name>
        <dbReference type="ChEBI" id="CHEBI:30616"/>
    </ligand>
</feature>
<dbReference type="Pfam" id="PF00406">
    <property type="entry name" value="ADK"/>
    <property type="match status" value="1"/>
</dbReference>
<dbReference type="UniPathway" id="UPA00588">
    <property type="reaction ID" value="UER00649"/>
</dbReference>
<dbReference type="EC" id="2.7.4.3" evidence="5 7"/>
<comment type="catalytic activity">
    <reaction evidence="5 7">
        <text>AMP + ATP = 2 ADP</text>
        <dbReference type="Rhea" id="RHEA:12973"/>
        <dbReference type="ChEBI" id="CHEBI:30616"/>
        <dbReference type="ChEBI" id="CHEBI:456215"/>
        <dbReference type="ChEBI" id="CHEBI:456216"/>
        <dbReference type="EC" id="2.7.4.3"/>
    </reaction>
</comment>
<feature type="binding site" evidence="5">
    <location>
        <begin position="64"/>
        <end position="66"/>
    </location>
    <ligand>
        <name>AMP</name>
        <dbReference type="ChEBI" id="CHEBI:456215"/>
    </ligand>
</feature>
<dbReference type="GO" id="GO:0008270">
    <property type="term" value="F:zinc ion binding"/>
    <property type="evidence" value="ECO:0007669"/>
    <property type="project" value="UniProtKB-UniRule"/>
</dbReference>
<dbReference type="Gene3D" id="3.40.50.300">
    <property type="entry name" value="P-loop containing nucleotide triphosphate hydrolases"/>
    <property type="match status" value="1"/>
</dbReference>
<dbReference type="NCBIfam" id="TIGR01351">
    <property type="entry name" value="adk"/>
    <property type="match status" value="1"/>
</dbReference>
<dbReference type="InterPro" id="IPR006259">
    <property type="entry name" value="Adenyl_kin_sub"/>
</dbReference>
<dbReference type="GO" id="GO:0005737">
    <property type="term" value="C:cytoplasm"/>
    <property type="evidence" value="ECO:0007669"/>
    <property type="project" value="UniProtKB-SubCell"/>
</dbReference>
<keyword evidence="9" id="KW-1185">Reference proteome</keyword>
<feature type="binding site" evidence="5">
    <location>
        <position position="152"/>
    </location>
    <ligand>
        <name>Zn(2+)</name>
        <dbReference type="ChEBI" id="CHEBI:29105"/>
        <note>structural</note>
    </ligand>
</feature>
<accession>A0A3B0Q7Z7</accession>
<dbReference type="SUPFAM" id="SSF57802">
    <property type="entry name" value="Rubredoxin-like"/>
    <property type="match status" value="1"/>
</dbReference>
<feature type="binding site" evidence="5">
    <location>
        <position position="162"/>
    </location>
    <ligand>
        <name>AMP</name>
        <dbReference type="ChEBI" id="CHEBI:456215"/>
    </ligand>
</feature>
<dbReference type="InterPro" id="IPR000850">
    <property type="entry name" value="Adenylat/UMP-CMP_kin"/>
</dbReference>
<dbReference type="EMBL" id="LS992154">
    <property type="protein sequence ID" value="SYX09017.1"/>
    <property type="molecule type" value="Genomic_DNA"/>
</dbReference>
<dbReference type="SUPFAM" id="SSF52540">
    <property type="entry name" value="P-loop containing nucleoside triphosphate hydrolases"/>
    <property type="match status" value="1"/>
</dbReference>
<feature type="binding site" evidence="5">
    <location>
        <position position="99"/>
    </location>
    <ligand>
        <name>AMP</name>
        <dbReference type="ChEBI" id="CHEBI:456215"/>
    </ligand>
</feature>
<dbReference type="InterPro" id="IPR033690">
    <property type="entry name" value="Adenylat_kinase_CS"/>
</dbReference>
<evidence type="ECO:0000256" key="1">
    <source>
        <dbReference type="ARBA" id="ARBA00022679"/>
    </source>
</evidence>
<dbReference type="GO" id="GO:0004017">
    <property type="term" value="F:AMP kinase activity"/>
    <property type="evidence" value="ECO:0007669"/>
    <property type="project" value="UniProtKB-UniRule"/>
</dbReference>
<comment type="subunit">
    <text evidence="5 7">Monomer.</text>
</comment>
<feature type="binding site" evidence="5">
    <location>
        <position position="173"/>
    </location>
    <ligand>
        <name>AMP</name>
        <dbReference type="ChEBI" id="CHEBI:456215"/>
    </ligand>
</feature>
<keyword evidence="2 5" id="KW-0545">Nucleotide biosynthesis</keyword>
<keyword evidence="5" id="KW-0479">Metal-binding</keyword>
<name>A0A3B0Q7Z7_9CHLA</name>
<comment type="domain">
    <text evidence="5">Consists of three domains, a large central CORE domain and two small peripheral domains, NMPbind and LID, which undergo movements during catalysis. The LID domain closes over the site of phosphoryl transfer upon ATP binding. Assembling and dissambling the active center during each catalytic cycle provides an effective means to prevent ATP hydrolysis. Some bacteria have evolved a zinc-coordinating structure that stabilizes the LID domain.</text>
</comment>
<comment type="subcellular location">
    <subcellularLocation>
        <location evidence="5 7">Cytoplasm</location>
    </subcellularLocation>
</comment>
<keyword evidence="5" id="KW-0963">Cytoplasm</keyword>
<dbReference type="PRINTS" id="PR00094">
    <property type="entry name" value="ADENYLTKNASE"/>
</dbReference>
<comment type="function">
    <text evidence="5">Catalyzes the reversible transfer of the terminal phosphate group between ATP and AMP. Plays an important role in cellular energy homeostasis and in adenine nucleotide metabolism.</text>
</comment>
<dbReference type="HAMAP" id="MF_00235">
    <property type="entry name" value="Adenylate_kinase_Adk"/>
    <property type="match status" value="1"/>
</dbReference>
<evidence type="ECO:0000256" key="5">
    <source>
        <dbReference type="HAMAP-Rule" id="MF_00235"/>
    </source>
</evidence>
<dbReference type="InterPro" id="IPR027417">
    <property type="entry name" value="P-loop_NTPase"/>
</dbReference>
<feature type="region of interest" description="NMP" evidence="5">
    <location>
        <begin position="37"/>
        <end position="66"/>
    </location>
</feature>